<feature type="compositionally biased region" description="Basic and acidic residues" evidence="1">
    <location>
        <begin position="27"/>
        <end position="36"/>
    </location>
</feature>
<proteinExistence type="predicted"/>
<sequence length="158" mass="17255">MPKRRAEPLMCHVPVKRLLRVPPLPRAAERRPRSEPARAGPAAPKRPLEEAEAPPGKRPGPSATRAPPGDGEGGWRRRGEPAVPQDERAAEGCAGGRGKERTSAAAEQEEFCPYNSFLYWRAPLPTIDLSDIQNLVGETPSNTRTPSKTDTTETEMET</sequence>
<protein>
    <submittedName>
        <fullName evidence="4">Uncharacterized protein C9orf40 homolog</fullName>
    </submittedName>
</protein>
<dbReference type="RefSeq" id="XP_017662744.1">
    <property type="nucleotide sequence ID" value="XM_017807255.1"/>
</dbReference>
<feature type="region of interest" description="Disordered" evidence="1">
    <location>
        <begin position="1"/>
        <end position="107"/>
    </location>
</feature>
<dbReference type="OrthoDB" id="8960251at2759"/>
<dbReference type="PANTHER" id="PTHR16003:SF3">
    <property type="entry name" value="CHROMOSOME 9 C9ORF40 HOMOLOG"/>
    <property type="match status" value="1"/>
</dbReference>
<dbReference type="InterPro" id="IPR042349">
    <property type="entry name" value="C9orf40-like"/>
</dbReference>
<dbReference type="Proteomes" id="UP000504624">
    <property type="component" value="Unplaced"/>
</dbReference>
<evidence type="ECO:0000259" key="2">
    <source>
        <dbReference type="Pfam" id="PF15017"/>
    </source>
</evidence>
<gene>
    <name evidence="4" type="primary">CUNH9orf40</name>
</gene>
<dbReference type="AlphaFoldDB" id="A0A6J0GLR6"/>
<keyword evidence="3" id="KW-1185">Reference proteome</keyword>
<evidence type="ECO:0000313" key="3">
    <source>
        <dbReference type="Proteomes" id="UP000504624"/>
    </source>
</evidence>
<feature type="compositionally biased region" description="Basic and acidic residues" evidence="1">
    <location>
        <begin position="73"/>
        <end position="90"/>
    </location>
</feature>
<feature type="domain" description="Putative WW-binding" evidence="2">
    <location>
        <begin position="114"/>
        <end position="152"/>
    </location>
</feature>
<dbReference type="Pfam" id="PF15017">
    <property type="entry name" value="WRNPLPNID"/>
    <property type="match status" value="1"/>
</dbReference>
<feature type="compositionally biased region" description="Polar residues" evidence="1">
    <location>
        <begin position="139"/>
        <end position="149"/>
    </location>
</feature>
<feature type="region of interest" description="Disordered" evidence="1">
    <location>
        <begin position="135"/>
        <end position="158"/>
    </location>
</feature>
<evidence type="ECO:0000313" key="4">
    <source>
        <dbReference type="RefSeq" id="XP_017662744.1"/>
    </source>
</evidence>
<name>A0A6J0GLR6_9PASS</name>
<organism evidence="3 4">
    <name type="scientific">Lepidothrix coronata</name>
    <name type="common">blue-crowned manakin</name>
    <dbReference type="NCBI Taxonomy" id="321398"/>
    <lineage>
        <taxon>Eukaryota</taxon>
        <taxon>Metazoa</taxon>
        <taxon>Chordata</taxon>
        <taxon>Craniata</taxon>
        <taxon>Vertebrata</taxon>
        <taxon>Euteleostomi</taxon>
        <taxon>Archelosauria</taxon>
        <taxon>Archosauria</taxon>
        <taxon>Dinosauria</taxon>
        <taxon>Saurischia</taxon>
        <taxon>Theropoda</taxon>
        <taxon>Coelurosauria</taxon>
        <taxon>Aves</taxon>
        <taxon>Neognathae</taxon>
        <taxon>Neoaves</taxon>
        <taxon>Telluraves</taxon>
        <taxon>Australaves</taxon>
        <taxon>Passeriformes</taxon>
        <taxon>Pipridae</taxon>
        <taxon>Lepidothrix</taxon>
    </lineage>
</organism>
<dbReference type="InterPro" id="IPR033461">
    <property type="entry name" value="WRNPLPNID"/>
</dbReference>
<dbReference type="PANTHER" id="PTHR16003">
    <property type="entry name" value="C9ORF40 ISOFORM 1"/>
    <property type="match status" value="1"/>
</dbReference>
<accession>A0A6J0GLR6</accession>
<reference evidence="4" key="1">
    <citation type="submission" date="2025-08" db="UniProtKB">
        <authorList>
            <consortium name="RefSeq"/>
        </authorList>
    </citation>
    <scope>IDENTIFICATION</scope>
</reference>
<dbReference type="CTD" id="113417019"/>
<dbReference type="GeneID" id="108493635"/>
<evidence type="ECO:0000256" key="1">
    <source>
        <dbReference type="SAM" id="MobiDB-lite"/>
    </source>
</evidence>